<dbReference type="AlphaFoldDB" id="A0A0D0B4X8"/>
<keyword evidence="2" id="KW-1185">Reference proteome</keyword>
<dbReference type="Proteomes" id="UP000054485">
    <property type="component" value="Unassembled WGS sequence"/>
</dbReference>
<dbReference type="InParanoid" id="A0A0D0B4X8"/>
<dbReference type="OrthoDB" id="10439629at2759"/>
<reference evidence="2" key="2">
    <citation type="submission" date="2015-01" db="EMBL/GenBank/DDBJ databases">
        <title>Evolutionary Origins and Diversification of the Mycorrhizal Mutualists.</title>
        <authorList>
            <consortium name="DOE Joint Genome Institute"/>
            <consortium name="Mycorrhizal Genomics Consortium"/>
            <person name="Kohler A."/>
            <person name="Kuo A."/>
            <person name="Nagy L.G."/>
            <person name="Floudas D."/>
            <person name="Copeland A."/>
            <person name="Barry K.W."/>
            <person name="Cichocki N."/>
            <person name="Veneault-Fourrey C."/>
            <person name="LaButti K."/>
            <person name="Lindquist E.A."/>
            <person name="Lipzen A."/>
            <person name="Lundell T."/>
            <person name="Morin E."/>
            <person name="Murat C."/>
            <person name="Riley R."/>
            <person name="Ohm R."/>
            <person name="Sun H."/>
            <person name="Tunlid A."/>
            <person name="Henrissat B."/>
            <person name="Grigoriev I.V."/>
            <person name="Hibbett D.S."/>
            <person name="Martin F."/>
        </authorList>
    </citation>
    <scope>NUCLEOTIDE SEQUENCE [LARGE SCALE GENOMIC DNA]</scope>
    <source>
        <strain evidence="2">UH-Slu-Lm8-n1</strain>
    </source>
</reference>
<name>A0A0D0B4X8_9AGAM</name>
<dbReference type="HOGENOM" id="CLU_1826575_0_0_1"/>
<evidence type="ECO:0000313" key="1">
    <source>
        <dbReference type="EMBL" id="KIK49116.1"/>
    </source>
</evidence>
<sequence>MSSLVVLHFLHNYTRHTPKCRCTYYWQELINRISTLNHEICGTCQFLLSPHQCSRHAQPGPSRPQAACLLPSSFYFLLRVFCVPGPCSAGQHHFILIRSFSRPWVSLNFDFLGRAIFGYLATRGFFSYRDWSFNIQPLWAS</sequence>
<proteinExistence type="predicted"/>
<protein>
    <submittedName>
        <fullName evidence="1">Uncharacterized protein</fullName>
    </submittedName>
</protein>
<organism evidence="1 2">
    <name type="scientific">Suillus luteus UH-Slu-Lm8-n1</name>
    <dbReference type="NCBI Taxonomy" id="930992"/>
    <lineage>
        <taxon>Eukaryota</taxon>
        <taxon>Fungi</taxon>
        <taxon>Dikarya</taxon>
        <taxon>Basidiomycota</taxon>
        <taxon>Agaricomycotina</taxon>
        <taxon>Agaricomycetes</taxon>
        <taxon>Agaricomycetidae</taxon>
        <taxon>Boletales</taxon>
        <taxon>Suillineae</taxon>
        <taxon>Suillaceae</taxon>
        <taxon>Suillus</taxon>
    </lineage>
</organism>
<accession>A0A0D0B4X8</accession>
<evidence type="ECO:0000313" key="2">
    <source>
        <dbReference type="Proteomes" id="UP000054485"/>
    </source>
</evidence>
<dbReference type="EMBL" id="KN835134">
    <property type="protein sequence ID" value="KIK49116.1"/>
    <property type="molecule type" value="Genomic_DNA"/>
</dbReference>
<gene>
    <name evidence="1" type="ORF">CY34DRAFT_435150</name>
</gene>
<reference evidence="1 2" key="1">
    <citation type="submission" date="2014-04" db="EMBL/GenBank/DDBJ databases">
        <authorList>
            <consortium name="DOE Joint Genome Institute"/>
            <person name="Kuo A."/>
            <person name="Ruytinx J."/>
            <person name="Rineau F."/>
            <person name="Colpaert J."/>
            <person name="Kohler A."/>
            <person name="Nagy L.G."/>
            <person name="Floudas D."/>
            <person name="Copeland A."/>
            <person name="Barry K.W."/>
            <person name="Cichocki N."/>
            <person name="Veneault-Fourrey C."/>
            <person name="LaButti K."/>
            <person name="Lindquist E.A."/>
            <person name="Lipzen A."/>
            <person name="Lundell T."/>
            <person name="Morin E."/>
            <person name="Murat C."/>
            <person name="Sun H."/>
            <person name="Tunlid A."/>
            <person name="Henrissat B."/>
            <person name="Grigoriev I.V."/>
            <person name="Hibbett D.S."/>
            <person name="Martin F."/>
            <person name="Nordberg H.P."/>
            <person name="Cantor M.N."/>
            <person name="Hua S.X."/>
        </authorList>
    </citation>
    <scope>NUCLEOTIDE SEQUENCE [LARGE SCALE GENOMIC DNA]</scope>
    <source>
        <strain evidence="1 2">UH-Slu-Lm8-n1</strain>
    </source>
</reference>